<gene>
    <name evidence="2" type="ORF">Esi_0466_0010</name>
</gene>
<evidence type="ECO:0000313" key="2">
    <source>
        <dbReference type="EMBL" id="CBJ33365.1"/>
    </source>
</evidence>
<feature type="chain" id="PRO_5003095999" evidence="1">
    <location>
        <begin position="21"/>
        <end position="357"/>
    </location>
</feature>
<dbReference type="Proteomes" id="UP000002630">
    <property type="component" value="Linkage Group LG06"/>
</dbReference>
<evidence type="ECO:0000313" key="3">
    <source>
        <dbReference type="Proteomes" id="UP000002630"/>
    </source>
</evidence>
<proteinExistence type="predicted"/>
<dbReference type="EMBL" id="FN649731">
    <property type="protein sequence ID" value="CBJ33365.1"/>
    <property type="molecule type" value="Genomic_DNA"/>
</dbReference>
<dbReference type="InParanoid" id="D7G262"/>
<accession>D7G262</accession>
<reference evidence="2 3" key="1">
    <citation type="journal article" date="2010" name="Nature">
        <title>The Ectocarpus genome and the independent evolution of multicellularity in brown algae.</title>
        <authorList>
            <person name="Cock J.M."/>
            <person name="Sterck L."/>
            <person name="Rouze P."/>
            <person name="Scornet D."/>
            <person name="Allen A.E."/>
            <person name="Amoutzias G."/>
            <person name="Anthouard V."/>
            <person name="Artiguenave F."/>
            <person name="Aury J.M."/>
            <person name="Badger J.H."/>
            <person name="Beszteri B."/>
            <person name="Billiau K."/>
            <person name="Bonnet E."/>
            <person name="Bothwell J.H."/>
            <person name="Bowler C."/>
            <person name="Boyen C."/>
            <person name="Brownlee C."/>
            <person name="Carrano C.J."/>
            <person name="Charrier B."/>
            <person name="Cho G.Y."/>
            <person name="Coelho S.M."/>
            <person name="Collen J."/>
            <person name="Corre E."/>
            <person name="Da Silva C."/>
            <person name="Delage L."/>
            <person name="Delaroque N."/>
            <person name="Dittami S.M."/>
            <person name="Doulbeau S."/>
            <person name="Elias M."/>
            <person name="Farnham G."/>
            <person name="Gachon C.M."/>
            <person name="Gschloessl B."/>
            <person name="Heesch S."/>
            <person name="Jabbari K."/>
            <person name="Jubin C."/>
            <person name="Kawai H."/>
            <person name="Kimura K."/>
            <person name="Kloareg B."/>
            <person name="Kupper F.C."/>
            <person name="Lang D."/>
            <person name="Le Bail A."/>
            <person name="Leblanc C."/>
            <person name="Lerouge P."/>
            <person name="Lohr M."/>
            <person name="Lopez P.J."/>
            <person name="Martens C."/>
            <person name="Maumus F."/>
            <person name="Michel G."/>
            <person name="Miranda-Saavedra D."/>
            <person name="Morales J."/>
            <person name="Moreau H."/>
            <person name="Motomura T."/>
            <person name="Nagasato C."/>
            <person name="Napoli C.A."/>
            <person name="Nelson D.R."/>
            <person name="Nyvall-Collen P."/>
            <person name="Peters A.F."/>
            <person name="Pommier C."/>
            <person name="Potin P."/>
            <person name="Poulain J."/>
            <person name="Quesneville H."/>
            <person name="Read B."/>
            <person name="Rensing S.A."/>
            <person name="Ritter A."/>
            <person name="Rousvoal S."/>
            <person name="Samanta M."/>
            <person name="Samson G."/>
            <person name="Schroeder D.C."/>
            <person name="Segurens B."/>
            <person name="Strittmatter M."/>
            <person name="Tonon T."/>
            <person name="Tregear J.W."/>
            <person name="Valentin K."/>
            <person name="von Dassow P."/>
            <person name="Yamagishi T."/>
            <person name="Van de Peer Y."/>
            <person name="Wincker P."/>
        </authorList>
    </citation>
    <scope>NUCLEOTIDE SEQUENCE [LARGE SCALE GENOMIC DNA]</scope>
    <source>
        <strain evidence="3">Ec32 / CCAP1310/4</strain>
    </source>
</reference>
<dbReference type="AlphaFoldDB" id="D7G262"/>
<feature type="signal peptide" evidence="1">
    <location>
        <begin position="1"/>
        <end position="20"/>
    </location>
</feature>
<protein>
    <submittedName>
        <fullName evidence="2">Uncharacterized protein</fullName>
    </submittedName>
</protein>
<keyword evidence="1" id="KW-0732">Signal</keyword>
<organism evidence="2 3">
    <name type="scientific">Ectocarpus siliculosus</name>
    <name type="common">Brown alga</name>
    <name type="synonym">Conferva siliculosa</name>
    <dbReference type="NCBI Taxonomy" id="2880"/>
    <lineage>
        <taxon>Eukaryota</taxon>
        <taxon>Sar</taxon>
        <taxon>Stramenopiles</taxon>
        <taxon>Ochrophyta</taxon>
        <taxon>PX clade</taxon>
        <taxon>Phaeophyceae</taxon>
        <taxon>Ectocarpales</taxon>
        <taxon>Ectocarpaceae</taxon>
        <taxon>Ectocarpus</taxon>
    </lineage>
</organism>
<keyword evidence="3" id="KW-1185">Reference proteome</keyword>
<name>D7G262_ECTSI</name>
<evidence type="ECO:0000256" key="1">
    <source>
        <dbReference type="SAM" id="SignalP"/>
    </source>
</evidence>
<dbReference type="OrthoDB" id="10381841at2759"/>
<sequence>MRSFLFISALGLWATSSVRASCDDLRTALSSPLTGDTTLELSGDADCPILEDNELEEFTVEGGTLTLTGPSTTKFTNLKFTIMDQAGLIFDYDTTEFGPNLGYEQEDSFGGYMVQVLSGGSVEFLGEMAATGLANMRSVFYNEAGGNIEFADNAVFDDIGTNVFRSNLGRLRFYGDATFTNNIYLAIDNEGGSVRINGEATFVENGRSFDGHSGGGFSNTDGGTAIFRGPALFSSNACDESGGGVYNGEGSKMTFYQKTGLYDNWSKDGNGGGMDNRGELKFRGAVWATGNRCAESGGGISTGNGGTTTFYGWVTIQSNDAGTTGGGMSTYVVGSSVYVDETSSIIGFNVDDVCEES</sequence>
<dbReference type="EMBL" id="FN648670">
    <property type="protein sequence ID" value="CBJ33365.1"/>
    <property type="molecule type" value="Genomic_DNA"/>
</dbReference>